<dbReference type="PANTHER" id="PTHR15887:SF1">
    <property type="entry name" value="TRANSMEMBRANE PROTEIN 69"/>
    <property type="match status" value="1"/>
</dbReference>
<accession>A0A2C5Z770</accession>
<keyword evidence="4" id="KW-1185">Reference proteome</keyword>
<feature type="compositionally biased region" description="Low complexity" evidence="1">
    <location>
        <begin position="272"/>
        <end position="283"/>
    </location>
</feature>
<dbReference type="Pfam" id="PF11911">
    <property type="entry name" value="DUF3429"/>
    <property type="match status" value="1"/>
</dbReference>
<evidence type="ECO:0000313" key="3">
    <source>
        <dbReference type="EMBL" id="PHH75836.1"/>
    </source>
</evidence>
<feature type="transmembrane region" description="Helical" evidence="2">
    <location>
        <begin position="159"/>
        <end position="179"/>
    </location>
</feature>
<feature type="transmembrane region" description="Helical" evidence="2">
    <location>
        <begin position="246"/>
        <end position="266"/>
    </location>
</feature>
<organism evidence="3 4">
    <name type="scientific">Ophiocordyceps camponoti-rufipedis</name>
    <dbReference type="NCBI Taxonomy" id="2004952"/>
    <lineage>
        <taxon>Eukaryota</taxon>
        <taxon>Fungi</taxon>
        <taxon>Dikarya</taxon>
        <taxon>Ascomycota</taxon>
        <taxon>Pezizomycotina</taxon>
        <taxon>Sordariomycetes</taxon>
        <taxon>Hypocreomycetidae</taxon>
        <taxon>Hypocreales</taxon>
        <taxon>Ophiocordycipitaceae</taxon>
        <taxon>Ophiocordyceps</taxon>
    </lineage>
</organism>
<protein>
    <recommendedName>
        <fullName evidence="5">Mitochondrial inner membrane protein 1</fullName>
    </recommendedName>
</protein>
<feature type="region of interest" description="Disordered" evidence="1">
    <location>
        <begin position="1"/>
        <end position="75"/>
    </location>
</feature>
<dbReference type="AlphaFoldDB" id="A0A2C5Z770"/>
<feature type="compositionally biased region" description="Acidic residues" evidence="1">
    <location>
        <begin position="446"/>
        <end position="455"/>
    </location>
</feature>
<keyword evidence="2" id="KW-1133">Transmembrane helix</keyword>
<dbReference type="STRING" id="2004952.A0A2C5Z770"/>
<feature type="compositionally biased region" description="Basic and acidic residues" evidence="1">
    <location>
        <begin position="307"/>
        <end position="324"/>
    </location>
</feature>
<keyword evidence="2" id="KW-0812">Transmembrane</keyword>
<feature type="transmembrane region" description="Helical" evidence="2">
    <location>
        <begin position="200"/>
        <end position="226"/>
    </location>
</feature>
<dbReference type="PANTHER" id="PTHR15887">
    <property type="entry name" value="TRANSMEMBRANE PROTEIN 69"/>
    <property type="match status" value="1"/>
</dbReference>
<feature type="compositionally biased region" description="Polar residues" evidence="1">
    <location>
        <begin position="1"/>
        <end position="27"/>
    </location>
</feature>
<keyword evidence="2" id="KW-0472">Membrane</keyword>
<feature type="compositionally biased region" description="Basic and acidic residues" evidence="1">
    <location>
        <begin position="42"/>
        <end position="58"/>
    </location>
</feature>
<dbReference type="OrthoDB" id="194289at2759"/>
<dbReference type="EMBL" id="NJES01000194">
    <property type="protein sequence ID" value="PHH75836.1"/>
    <property type="molecule type" value="Genomic_DNA"/>
</dbReference>
<feature type="transmembrane region" description="Helical" evidence="2">
    <location>
        <begin position="103"/>
        <end position="124"/>
    </location>
</feature>
<gene>
    <name evidence="3" type="ORF">CDD80_2026</name>
</gene>
<dbReference type="InterPro" id="IPR021836">
    <property type="entry name" value="DUF3429"/>
</dbReference>
<sequence length="466" mass="51689">MRAPFQSQLVVSSRARSQLRFASSDSKTPPPRNSGEQLQKPVAEKLEVRPDKVSDRSSVRTIFEKSPPSAPKKDADLGRELKHDIAVFRDTFRLSDVPQESRILGLAGTLPYVATSLSTLFLAWDLNRDIPTGNSIFDPIFIDHETAQYLLNLIEPLQLGYGAVIISFLGAIHWGLEYAEKQPSRSRTRFRYGIGVAASVVAWPTVLMPIEHALTAQFFAFVALYFADSRASSRGWAPYWYNTYRFLLTAIVGLAILVSLVGRANIGVQGRLSSSGLTSSMTTPGIADRETDWVKLEEEEKARIKKEEEEKAKKRKQKEAAERKKGGKKGGKKKDDQDKAKGNAAGTKDEEEADNDGEEEEDSEDGEKGEEGEDGEDGENDDDGEKEDDNNEEEDGEDDKGDEDDEKKAEGTNSKDNNGKDDEAKKDSKKKDSKAKDAKKQNNSQDDADKDDEADADSKTKAKKKR</sequence>
<evidence type="ECO:0000313" key="4">
    <source>
        <dbReference type="Proteomes" id="UP000226431"/>
    </source>
</evidence>
<feature type="region of interest" description="Disordered" evidence="1">
    <location>
        <begin position="272"/>
        <end position="294"/>
    </location>
</feature>
<feature type="region of interest" description="Disordered" evidence="1">
    <location>
        <begin position="307"/>
        <end position="466"/>
    </location>
</feature>
<feature type="compositionally biased region" description="Acidic residues" evidence="1">
    <location>
        <begin position="349"/>
        <end position="405"/>
    </location>
</feature>
<evidence type="ECO:0000256" key="2">
    <source>
        <dbReference type="SAM" id="Phobius"/>
    </source>
</evidence>
<name>A0A2C5Z770_9HYPO</name>
<evidence type="ECO:0000256" key="1">
    <source>
        <dbReference type="SAM" id="MobiDB-lite"/>
    </source>
</evidence>
<dbReference type="Proteomes" id="UP000226431">
    <property type="component" value="Unassembled WGS sequence"/>
</dbReference>
<feature type="compositionally biased region" description="Basic and acidic residues" evidence="1">
    <location>
        <begin position="417"/>
        <end position="440"/>
    </location>
</feature>
<evidence type="ECO:0008006" key="5">
    <source>
        <dbReference type="Google" id="ProtNLM"/>
    </source>
</evidence>
<proteinExistence type="predicted"/>
<reference evidence="3 4" key="1">
    <citation type="submission" date="2017-06" db="EMBL/GenBank/DDBJ databases">
        <title>Ant-infecting Ophiocordyceps genomes reveal a high diversity of potential behavioral manipulation genes and a possible major role for enterotoxins.</title>
        <authorList>
            <person name="De Bekker C."/>
            <person name="Evans H.C."/>
            <person name="Brachmann A."/>
            <person name="Hughes D.P."/>
        </authorList>
    </citation>
    <scope>NUCLEOTIDE SEQUENCE [LARGE SCALE GENOMIC DNA]</scope>
    <source>
        <strain evidence="3 4">Map16</strain>
    </source>
</reference>
<comment type="caution">
    <text evidence="3">The sequence shown here is derived from an EMBL/GenBank/DDBJ whole genome shotgun (WGS) entry which is preliminary data.</text>
</comment>